<keyword evidence="4 10" id="KW-0698">rRNA processing</keyword>
<keyword evidence="14" id="KW-1185">Reference proteome</keyword>
<sequence>MQLFFHENTQDKDFQLDLEESRHLIKVLRRKQGDKVNFTDGKGCLYTCVIKDANPKKTILSIEERNYVPEDDYYIHLAISPTKNSERMEWMIEKITEIGVHEITFMQSEHSERGNLKLDRLEKKIIAACKQSLKTRVPKLNPVVPMEELVRDKKFDTYQRFIAYVDKENDRHLIEKAKKDNAYIILIGPEGDFSKQELDLAFKHYFLPCSLGKSRLRSETAGLAAVHTLQLINNIEFQ</sequence>
<evidence type="ECO:0000256" key="10">
    <source>
        <dbReference type="PIRNR" id="PIRNR015601"/>
    </source>
</evidence>
<evidence type="ECO:0000256" key="4">
    <source>
        <dbReference type="ARBA" id="ARBA00022552"/>
    </source>
</evidence>
<evidence type="ECO:0000256" key="1">
    <source>
        <dbReference type="ARBA" id="ARBA00004496"/>
    </source>
</evidence>
<feature type="domain" description="Ribosomal RNA small subunit methyltransferase E PUA-like" evidence="12">
    <location>
        <begin position="19"/>
        <end position="62"/>
    </location>
</feature>
<dbReference type="Gene3D" id="2.40.240.20">
    <property type="entry name" value="Hypothetical PUA domain-like, domain 1"/>
    <property type="match status" value="1"/>
</dbReference>
<dbReference type="Pfam" id="PF20260">
    <property type="entry name" value="PUA_4"/>
    <property type="match status" value="1"/>
</dbReference>
<keyword evidence="6 10" id="KW-0808">Transferase</keyword>
<evidence type="ECO:0000256" key="6">
    <source>
        <dbReference type="ARBA" id="ARBA00022679"/>
    </source>
</evidence>
<dbReference type="InterPro" id="IPR015947">
    <property type="entry name" value="PUA-like_sf"/>
</dbReference>
<dbReference type="InterPro" id="IPR029026">
    <property type="entry name" value="tRNA_m1G_MTases_N"/>
</dbReference>
<dbReference type="InterPro" id="IPR006700">
    <property type="entry name" value="RsmE"/>
</dbReference>
<dbReference type="InterPro" id="IPR046887">
    <property type="entry name" value="RsmE_PUA-like"/>
</dbReference>
<dbReference type="EMBL" id="LT838813">
    <property type="protein sequence ID" value="SMD46129.1"/>
    <property type="molecule type" value="Genomic_DNA"/>
</dbReference>
<dbReference type="Gene3D" id="3.40.1280.10">
    <property type="match status" value="1"/>
</dbReference>
<comment type="similarity">
    <text evidence="2 10">Belongs to the RNA methyltransferase RsmE family.</text>
</comment>
<dbReference type="NCBIfam" id="NF008702">
    <property type="entry name" value="PRK11713.6-1"/>
    <property type="match status" value="1"/>
</dbReference>
<evidence type="ECO:0000256" key="9">
    <source>
        <dbReference type="ARBA" id="ARBA00047944"/>
    </source>
</evidence>
<dbReference type="Proteomes" id="UP000192333">
    <property type="component" value="Chromosome I"/>
</dbReference>
<dbReference type="Pfam" id="PF04452">
    <property type="entry name" value="Methyltrans_RNA"/>
    <property type="match status" value="1"/>
</dbReference>
<evidence type="ECO:0000259" key="11">
    <source>
        <dbReference type="Pfam" id="PF04452"/>
    </source>
</evidence>
<dbReference type="PIRSF" id="PIRSF015601">
    <property type="entry name" value="MTase_slr0722"/>
    <property type="match status" value="1"/>
</dbReference>
<dbReference type="GO" id="GO:0005737">
    <property type="term" value="C:cytoplasm"/>
    <property type="evidence" value="ECO:0007669"/>
    <property type="project" value="UniProtKB-SubCell"/>
</dbReference>
<comment type="subcellular location">
    <subcellularLocation>
        <location evidence="1 10">Cytoplasm</location>
    </subcellularLocation>
</comment>
<dbReference type="NCBIfam" id="TIGR00046">
    <property type="entry name" value="RsmE family RNA methyltransferase"/>
    <property type="match status" value="1"/>
</dbReference>
<dbReference type="SUPFAM" id="SSF88697">
    <property type="entry name" value="PUA domain-like"/>
    <property type="match status" value="1"/>
</dbReference>
<dbReference type="PANTHER" id="PTHR30027:SF3">
    <property type="entry name" value="16S RRNA (URACIL(1498)-N(3))-METHYLTRANSFERASE"/>
    <property type="match status" value="1"/>
</dbReference>
<evidence type="ECO:0000256" key="7">
    <source>
        <dbReference type="ARBA" id="ARBA00022691"/>
    </source>
</evidence>
<proteinExistence type="inferred from homology"/>
<evidence type="ECO:0000313" key="13">
    <source>
        <dbReference type="EMBL" id="SMD46129.1"/>
    </source>
</evidence>
<evidence type="ECO:0000256" key="8">
    <source>
        <dbReference type="ARBA" id="ARBA00025699"/>
    </source>
</evidence>
<reference evidence="14" key="1">
    <citation type="submission" date="2017-04" db="EMBL/GenBank/DDBJ databases">
        <authorList>
            <person name="Varghese N."/>
            <person name="Submissions S."/>
        </authorList>
    </citation>
    <scope>NUCLEOTIDE SEQUENCE [LARGE SCALE GENOMIC DNA]</scope>
    <source>
        <strain evidence="14">DSM 16537</strain>
    </source>
</reference>
<keyword evidence="3 10" id="KW-0963">Cytoplasm</keyword>
<dbReference type="InterPro" id="IPR046886">
    <property type="entry name" value="RsmE_MTase_dom"/>
</dbReference>
<protein>
    <recommendedName>
        <fullName evidence="10">Ribosomal RNA small subunit methyltransferase E</fullName>
        <ecNumber evidence="10">2.1.1.193</ecNumber>
    </recommendedName>
</protein>
<evidence type="ECO:0000256" key="3">
    <source>
        <dbReference type="ARBA" id="ARBA00022490"/>
    </source>
</evidence>
<dbReference type="EC" id="2.1.1.193" evidence="10"/>
<dbReference type="SUPFAM" id="SSF75217">
    <property type="entry name" value="alpha/beta knot"/>
    <property type="match status" value="1"/>
</dbReference>
<keyword evidence="5 10" id="KW-0489">Methyltransferase</keyword>
<dbReference type="AlphaFoldDB" id="A0A1W2HB55"/>
<dbReference type="STRING" id="758820.SAMN00777080_4809"/>
<dbReference type="PANTHER" id="PTHR30027">
    <property type="entry name" value="RIBOSOMAL RNA SMALL SUBUNIT METHYLTRANSFERASE E"/>
    <property type="match status" value="1"/>
</dbReference>
<dbReference type="RefSeq" id="WP_084123071.1">
    <property type="nucleotide sequence ID" value="NZ_LT838813.1"/>
</dbReference>
<comment type="function">
    <text evidence="8 10">Specifically methylates the N3 position of the uracil ring of uridine 1498 (m3U1498) in 16S rRNA. Acts on the fully assembled 30S ribosomal subunit.</text>
</comment>
<evidence type="ECO:0000256" key="5">
    <source>
        <dbReference type="ARBA" id="ARBA00022603"/>
    </source>
</evidence>
<dbReference type="InterPro" id="IPR029028">
    <property type="entry name" value="Alpha/beta_knot_MTases"/>
</dbReference>
<evidence type="ECO:0000313" key="14">
    <source>
        <dbReference type="Proteomes" id="UP000192333"/>
    </source>
</evidence>
<feature type="domain" description="Ribosomal RNA small subunit methyltransferase E methyltransferase" evidence="11">
    <location>
        <begin position="73"/>
        <end position="230"/>
    </location>
</feature>
<dbReference type="GO" id="GO:0070042">
    <property type="term" value="F:rRNA (uridine-N3-)-methyltransferase activity"/>
    <property type="evidence" value="ECO:0007669"/>
    <property type="project" value="TreeGrafter"/>
</dbReference>
<gene>
    <name evidence="13" type="ORF">SAMN00777080_4809</name>
</gene>
<organism evidence="13 14">
    <name type="scientific">Aquiflexum balticum DSM 16537</name>
    <dbReference type="NCBI Taxonomy" id="758820"/>
    <lineage>
        <taxon>Bacteria</taxon>
        <taxon>Pseudomonadati</taxon>
        <taxon>Bacteroidota</taxon>
        <taxon>Cytophagia</taxon>
        <taxon>Cytophagales</taxon>
        <taxon>Cyclobacteriaceae</taxon>
        <taxon>Aquiflexum</taxon>
    </lineage>
</organism>
<name>A0A1W2HB55_9BACT</name>
<evidence type="ECO:0000256" key="2">
    <source>
        <dbReference type="ARBA" id="ARBA00005528"/>
    </source>
</evidence>
<comment type="catalytic activity">
    <reaction evidence="9 10">
        <text>uridine(1498) in 16S rRNA + S-adenosyl-L-methionine = N(3)-methyluridine(1498) in 16S rRNA + S-adenosyl-L-homocysteine + H(+)</text>
        <dbReference type="Rhea" id="RHEA:42920"/>
        <dbReference type="Rhea" id="RHEA-COMP:10283"/>
        <dbReference type="Rhea" id="RHEA-COMP:10284"/>
        <dbReference type="ChEBI" id="CHEBI:15378"/>
        <dbReference type="ChEBI" id="CHEBI:57856"/>
        <dbReference type="ChEBI" id="CHEBI:59789"/>
        <dbReference type="ChEBI" id="CHEBI:65315"/>
        <dbReference type="ChEBI" id="CHEBI:74502"/>
        <dbReference type="EC" id="2.1.1.193"/>
    </reaction>
</comment>
<dbReference type="GO" id="GO:0070475">
    <property type="term" value="P:rRNA base methylation"/>
    <property type="evidence" value="ECO:0007669"/>
    <property type="project" value="TreeGrafter"/>
</dbReference>
<evidence type="ECO:0000259" key="12">
    <source>
        <dbReference type="Pfam" id="PF20260"/>
    </source>
</evidence>
<keyword evidence="7 10" id="KW-0949">S-adenosyl-L-methionine</keyword>
<accession>A0A1W2HB55</accession>
<dbReference type="OrthoDB" id="9815641at2"/>
<dbReference type="CDD" id="cd18084">
    <property type="entry name" value="RsmE-like"/>
    <property type="match status" value="1"/>
</dbReference>